<dbReference type="Proteomes" id="UP001241603">
    <property type="component" value="Unassembled WGS sequence"/>
</dbReference>
<feature type="domain" description="RNA polymerase sigma-70 region 2" evidence="1">
    <location>
        <begin position="15"/>
        <end position="75"/>
    </location>
</feature>
<reference evidence="2 3" key="1">
    <citation type="submission" date="2023-07" db="EMBL/GenBank/DDBJ databases">
        <title>Genomic Encyclopedia of Type Strains, Phase IV (KMG-IV): sequencing the most valuable type-strain genomes for metagenomic binning, comparative biology and taxonomic classification.</title>
        <authorList>
            <person name="Goeker M."/>
        </authorList>
    </citation>
    <scope>NUCLEOTIDE SEQUENCE [LARGE SCALE GENOMIC DNA]</scope>
    <source>
        <strain evidence="2 3">B6-8</strain>
    </source>
</reference>
<evidence type="ECO:0000259" key="1">
    <source>
        <dbReference type="Pfam" id="PF04542"/>
    </source>
</evidence>
<dbReference type="PANTHER" id="PTHR47756">
    <property type="entry name" value="BLL6612 PROTEIN-RELATED"/>
    <property type="match status" value="1"/>
</dbReference>
<name>A0ABU0HFG4_9HYPH</name>
<dbReference type="PANTHER" id="PTHR47756:SF2">
    <property type="entry name" value="BLL6612 PROTEIN"/>
    <property type="match status" value="1"/>
</dbReference>
<dbReference type="SUPFAM" id="SSF88946">
    <property type="entry name" value="Sigma2 domain of RNA polymerase sigma factors"/>
    <property type="match status" value="1"/>
</dbReference>
<evidence type="ECO:0000313" key="3">
    <source>
        <dbReference type="Proteomes" id="UP001241603"/>
    </source>
</evidence>
<sequence length="127" mass="13846">MATEAVEQSVRESFGRLIAILSARDHDLAAAEDALGDAVLAALEQWPVQGVPDRPEGWLLAVARRRLIDRARRSSSDALLSRSLALLTEVAEETDLASARFPDERLKLLFVCAHPAIDPAIHAPLML</sequence>
<dbReference type="InterPro" id="IPR013325">
    <property type="entry name" value="RNA_pol_sigma_r2"/>
</dbReference>
<gene>
    <name evidence="2" type="ORF">QO014_004647</name>
</gene>
<dbReference type="EMBL" id="JAUSVO010000007">
    <property type="protein sequence ID" value="MDQ0440234.1"/>
    <property type="molecule type" value="Genomic_DNA"/>
</dbReference>
<keyword evidence="3" id="KW-1185">Reference proteome</keyword>
<organism evidence="2 3">
    <name type="scientific">Kaistia dalseonensis</name>
    <dbReference type="NCBI Taxonomy" id="410840"/>
    <lineage>
        <taxon>Bacteria</taxon>
        <taxon>Pseudomonadati</taxon>
        <taxon>Pseudomonadota</taxon>
        <taxon>Alphaproteobacteria</taxon>
        <taxon>Hyphomicrobiales</taxon>
        <taxon>Kaistiaceae</taxon>
        <taxon>Kaistia</taxon>
    </lineage>
</organism>
<dbReference type="Pfam" id="PF04542">
    <property type="entry name" value="Sigma70_r2"/>
    <property type="match status" value="1"/>
</dbReference>
<dbReference type="Gene3D" id="1.10.1740.10">
    <property type="match status" value="1"/>
</dbReference>
<accession>A0ABU0HFG4</accession>
<protein>
    <submittedName>
        <fullName evidence="2">RNA polymerase sigma factor</fullName>
    </submittedName>
</protein>
<evidence type="ECO:0000313" key="2">
    <source>
        <dbReference type="EMBL" id="MDQ0440234.1"/>
    </source>
</evidence>
<comment type="caution">
    <text evidence="2">The sequence shown here is derived from an EMBL/GenBank/DDBJ whole genome shotgun (WGS) entry which is preliminary data.</text>
</comment>
<dbReference type="RefSeq" id="WP_307259008.1">
    <property type="nucleotide sequence ID" value="NZ_JAPKNG010000007.1"/>
</dbReference>
<proteinExistence type="predicted"/>
<dbReference type="InterPro" id="IPR007627">
    <property type="entry name" value="RNA_pol_sigma70_r2"/>
</dbReference>